<protein>
    <recommendedName>
        <fullName evidence="3">Elongation factor 1 beta central acidic region eukaryote domain-containing protein</fullName>
    </recommendedName>
</protein>
<feature type="domain" description="Elongation factor 1 beta central acidic region eukaryote" evidence="3">
    <location>
        <begin position="1179"/>
        <end position="1207"/>
    </location>
</feature>
<feature type="domain" description="Elongation factor 1 beta central acidic region eukaryote" evidence="3">
    <location>
        <begin position="926"/>
        <end position="954"/>
    </location>
</feature>
<dbReference type="EMBL" id="JABDHM010000046">
    <property type="protein sequence ID" value="KAF5220771.1"/>
    <property type="molecule type" value="Genomic_DNA"/>
</dbReference>
<feature type="compositionally biased region" description="Basic and acidic residues" evidence="2">
    <location>
        <begin position="1148"/>
        <end position="1160"/>
    </location>
</feature>
<feature type="region of interest" description="Disordered" evidence="2">
    <location>
        <begin position="5202"/>
        <end position="5225"/>
    </location>
</feature>
<name>A0A7J6Y1Y4_TRYCR</name>
<feature type="region of interest" description="Disordered" evidence="2">
    <location>
        <begin position="5577"/>
        <end position="5605"/>
    </location>
</feature>
<feature type="compositionally biased region" description="Polar residues" evidence="2">
    <location>
        <begin position="278"/>
        <end position="287"/>
    </location>
</feature>
<dbReference type="Pfam" id="PF24610">
    <property type="entry name" value="DUF7623"/>
    <property type="match status" value="27"/>
</dbReference>
<feature type="region of interest" description="Disordered" evidence="2">
    <location>
        <begin position="5506"/>
        <end position="5531"/>
    </location>
</feature>
<proteinExistence type="predicted"/>
<feature type="compositionally biased region" description="Polar residues" evidence="2">
    <location>
        <begin position="5216"/>
        <end position="5225"/>
    </location>
</feature>
<evidence type="ECO:0000259" key="3">
    <source>
        <dbReference type="SMART" id="SM01182"/>
    </source>
</evidence>
<dbReference type="Proteomes" id="UP000583944">
    <property type="component" value="Unassembled WGS sequence"/>
</dbReference>
<feature type="coiled-coil region" evidence="1">
    <location>
        <begin position="3047"/>
        <end position="3074"/>
    </location>
</feature>
<feature type="region of interest" description="Disordered" evidence="2">
    <location>
        <begin position="1"/>
        <end position="24"/>
    </location>
</feature>
<feature type="coiled-coil region" evidence="1">
    <location>
        <begin position="1735"/>
        <end position="1762"/>
    </location>
</feature>
<evidence type="ECO:0000256" key="1">
    <source>
        <dbReference type="SAM" id="Coils"/>
    </source>
</evidence>
<sequence length="6260" mass="701985">MSGPNSHVTSWASGREALIRQSDAENDTLVPRLLGNQPDDTVKAMPFVRKSSTFSEGMEANQEELVANLTPTRGWLGGTQSPYVEAPNGPTLRPQIGGDLDRWNDQPRLLSAPSKTQVSSSYSVPMGASSRRSENFPGRTTAGDTLSSAYTGQQRQITTMAIEHETHSTSMSHNVQNALITQERTSRRRIEGDFGTQLHSLYDAMVNEEDILLEDEIREIELQEVREEEEEREKERRVREGLGDNEMNLFPPPDATPPFEEGTEDSDEEEEKGDAVQSPRQHLDPTTSTFFIKEGSPVERQPKLDSIGDEEINPEDDVDVLIEKLQRKYRSFMPHREQERMLESPISSPRVAVHASTEHEIPRNPMTPAETDRCDIGNTDRSSQPTWKSGRKEYEEPNKALAKLVSPSKHTDDEDDREAEYVGEDFWPWKMGVEWHAHEFWRNKEKLPRNDEKHRGILDSPMRYRGGRAALGVPDRESTLGRVSQRHSASSAASSSLTDDPNQLPLPVEIISQNVTRETSFIPTEVFEATESSSNEEEYEEDDMVAPLLANIVYGTSRWGNTPRQKKKESRAEFEERLNSSNDSESAGAFIPSSILRYRKHGVAHTPQRSVAFAEEVKDQRSSSASETDEELGARFVYSRHRSRGKKRSATAPEKTITADSEDENEDEVEPLEDGVSMRTSVKRRHVGKPKYHESTLEQSSLDSSSGSEEKTLEDSLIPPATHRQSLLSTKYYEAEYEISSRPSSSESLESPMGAVVMPQHYTYANDNTHEKEYWYEEDTNPSLSIYNGEENILETEPYIRTTPIEASIENETLSQPIHYNKTKTYELTQDQTQQRKEQASHHLQEEHKIPLCAKHMEQEIRTAQKAIQFKYKPITNKYRCETQNKIGNYEKPLGVRKTIQPQSHETALLEDETPHAIVERQREHLLGLDHDEAEPLEAALLEDEAPHAIVERQREHRLGLDHDEAQPLEAALLEDEAPHAIVERQREHRLGLDHDEAQPLEAALLEDEAPHAIVERQREHRLGLDHDEAQPLEAALLEDEAPHAIVERQREHRLGLDHDEAQPLEAALLEDEAPHAIVERQREHRLGLDHDEAQPLEAALYSDREGEPIFMAEKRDRDLAARDRQGFTAREAALLENEAPHAIVERQREHRLGPDHDEAQPLEAARKRRGKPLQPDGLFAFDDVELDDREVSDYRARRQRQRHARQLHACIIPEGETGEIIYEDAQLPQKPLTASSVVKSDPYFQELGVLRDALVVEGREVNAPVIQCVEEQMRRRMQQLRSDERKAAKAEARREQWLLEQHPYLDGVAVAGLPLSKLGLSEDEEFMKLAEERTVLAASPEKNAEALAAKEQCLRARAAQLAAAVVRQEAALREQMPYLMHLPFDVALRELHLESNPEFVALLAKHAALCEDPDRAGGAEAKRLEKAMRDVAKRLAEDVVEARRRALVETENLHEKYPCLPEEPAPGVAIVEVGLMEDPVFRALSHELDGLRADPAKNAKQIAATERAVRARAMELGSAKLQATEEEQRKYPFLPRRVDDVLMSDLRLAEDGVFQELVARRDALVATGPGSNPELLTATERQLRGRASELAAANKAVDAFRTDEDEAVRARNPFLESNEVKLVPLREFGLPSDPTYAALANERLQLMQSPVRNAAAIAATEEALRGRVEELALARVAAEDVLLAKYPFFATLPGAVLLANEDVKRSPLFATLAARYEELAAQPEVDESELETVKEALLQSAARLLSEEKEAEQAAAEARNALHAQYPMCARDVGDAVAKDPTIAGLIARRSELLKDPVGNSDAIADVDNILHRRGLEVEAARKRRGKPLQPDGLFAFDDVELDDREVSDYRARRQRQRHARQLHACIIPEGETGEIIYEDAQLPQKPLIASSVVKSDPYFQELGVLRDALVVEGREVNAPAIQCVEEQMRRRMQQLRSDERKAAKAEARREQWLLEQHPYLDGVAVAGLPLSKLGLSEDEEFMKLAEERTVLAASPEKNAEALAAKEQCLKARAAQLAAAVVRQEAALREQMPYLMHLPFDVALRELHLESNPEFVALLAKHAALCEDPDRAGGAEAKRLERAMRDVAKRLAEDVVEARRRALVETENLHEKYPCLPEEPAPGVAIVEVGLMEDPVFRALSHELDGLRADPAKNAEQIAATERAVRARAMELGSAKLQATEEEQRKYPFLPRRVDDVLMSDLRLAEDGVFQELVARRDALVATGPGSNPELLTATERQLRGRASELAAANKAVDAFRTDEDEAVRARNPFLESNEVKLVPLREFGLPSDPTYAALANERLQLMQSPVRNAAAIAATEEALRGRVEELALARVAAEDVLLAKYPFFATLPGAVLLANEDVKRSPLFATLAARYEELAAQPEVDESELETVKEALLQSAARLLSEEKEAEQAAAEARNALHAQYPMCARDVGDAVAKDPTIAGLIARRSELLKDPVGNSDAIADVDNILHRRGLEVEAARKRRGKPLQPDGLFAFDDVELDDREVSDYRARRQRQRHARQLHACIIPEGETGEIIYEDAQLPQKPLTASSVVKSDPYFQELGVLRDALVVEGREVNAPAIQCVEEQMRRRMQQLRSDERKAAKAEARREQWLLEQHPYLDGVAVAGLPLSKLGLSEDEEFMKLAEERTVLAASPEKNAEALAAKEQCLRARAAQLAAAVVRQEAALREQMPYLMHLPFDVALRELHLESNPEFVALLAKHAALCEDPDRAGGAEAKRLERAMRDVAKRLAEDVVEARRRALVETENLHEKYLCLPEEPAPGVAIVEVGLMEDPVFRALSHELDGLRADPAKNAEQIAATERAVRARAMELGSAKLQATEEEQRKYPFLPRRVDDVLMSDLRLAEDGVFQELVARRDALVATGPGSNPELLTATERQLRGRASELAAANKAVDAFRTDEDEAVRARNPFLESNEVKLVPLREFGLPSDPTYAALANERLQLMQSPVRNAAAIAATEEALRGRVEELALARVAAEDVLLAKYPFFATLPGAVLLANEDVKRSPLFATLAARYEELAAQPEVDESELETVKEALLQSAARLLSEEKEAEQAAAEARNALHAQYPMCARDVGDAVAKDPTIAGLIARRSELLKDPVGNSDAIADVDNILHRRGLEVEAARKRRGKPLQPDGLFAFDDVELDDREVSDYRARRQRQRHARQLHACIIPEGETGEIIYEDAQLPQKPLTASSVVKSDPYFQELGVLRDALVVEGREVNAPAIQCVEEQMRRRMQQLRSDERKAAKAEARREQWLLEQHPYLDGVAVAGLPLSKLGLSEDEEFMKLAEERTVLAASPEKNAEALAAKEQCLRARAAQLAAAVVRQEAALREQMPYLMHLPFDVALRELHLESNPEFVALLAKHAALCEDPDRAGGAEAKRLERAMRDVAKRLAEDVVEARRRALVETENLHEKYPCLPEEPAPGVAIVEVGLMEDPVFRALSHELDGLRADPAKNAKQIAATERAVRARAMELGSAKLQATEEEQRKYPFLPRRVDDVLMSDLRLAEDGVFQELVARRDALVATGPGSNPELLTATERQLRGRASELAAANKAVDAFRTDEDEAVRARNPFLESNEVKLVPLREFGLPSDPTYAALANERLQLMQSPVRNAAAIAATEEALRGRVEELALARVAAEDVLLAKYPFFATLPGAVLLANEDVKRSPLFATLAARYEELAAQPEVDESELETVKEALLQSAARLLSKEKEAEQAAAEARNDLHAQYPMCARDVGDAVAKDPTIAGLIARRSELLKDPVGNSDAIADVDNILHRRGLEVEAARKRRGKPLQPDGLFAFDDVELDDREVSDYRARRQRQRHARQLHACIIPEGETGEIIYEDAQLPQKPLTASSVVKSDPYFQELGVLRDALVVEGREVNAPAIQCVEEQMRRRMQQLRSDERKAAKAEARREQWLLEQHPYLDGVAVAGLPLSKLGLSEDEEFMKLAEERTVLAASPEKNAEALAAKEQCLRARAAQLAAAVVRQEAALREQMPYLMHLPFDVALRELHLESNPEFVALLAKHAALCEDPDRAGGAEAKRLERAMRDVAKRLAEDVVEARRRALVETENLHEKYPCLPEEPAPGVAIVEVGLMEDPVFRALSHELDGLRADPAKNAEQIAATERAVRARAMELGSAKLQATEEEQRKYPFLPRRVDDVLMSDLRLAEDGVFQELVARRDALVATGPGSNPELLTATERQLRGRASELAAANKAVDAFRTDEDEAVRARNPFLESNEVKLVPLRLVAFEEDHFSNVFQRKRYRALALGDAFGIFQADAGLIRRSRLLAEGVFREEESLRADFGYVGSFDSSLGSFLCELNLRGDEFVGNLLEKLNGLLGSGKSVDSPDVLALRERIKLRVDELRASYDRAEREVANELQSLRREFPTCIRDANPALRSDDVLCIMERTRQEALTADDADVRAVELIENEQLNRSVFFINDERCVFAALEAYSIADEELKKACDAKCSRQHIKVLSFERDVAQYKHRLWRARQNRRRLHLKFFTHYREGDEEVTVLDEETLFPAKEASTLSAEDSYYLYLQQCKTRELLGAPSPAVRCLTEMMKRRVLQLNTDVTQAQLTENRVESELQKKYFYLQVPFGDLSHSRIPFEQDADFMRLVAERQELLTPPKELLQRFPFLSKTINGITIAQLGLMGDPIFTKLAAEREELLGPLRTASWAVKVKEKQIRERWDALVSNAINEENELRAQWPYLMHLPFDVALRELHLDSNPEFVALLAKHAALCEDPDRAGGAEAKRLERAMRDVAKRLAEDVVEARRRALVETENLHEKYPCLPEEPAPGVAIVEVGLMEDPVFRALSHELDGLRADPAKNAEQIAATERAVRARAMELGSAKLQATEEEQRKYPFLPRRVDDVLMSDLRLAEDGVFQELVARRDALVATGPGSNPELLTATERQLRGRASELAAANKAVDAFRADEDEAVRARNPFLESNEVKLVPLRFLNLMDDAKFRDYYEKRLATLGAEEIDLERLRMFDELLCGRAEIIAERQLKRYDSIWSSMRKRGLSPDLQAAFPFVLLMGSDAVEKVLDGLGTGDDLDVIVRRMGETQALAERGIATELNVLRAAYPMCVRDLNPAVAFDTKFQRLETKRLSLLQECTEVELIESLEEEERNRGVELLLDERYVVASQKACEKSKNKGIHEMTAEELTSLWRHQLLARRSSHRAVSFLEVTNEDWEDAQRPPVRQRRKRSNSCASASTTSFIDVPDNTPIEIMEENTLLPSPPCSNRTSRIFSSGTSRAEFPVGVDESKNLAVSSNERKRVLMLRRLRNRRASRYVALDGIEDIDATDILESGAASQSAAESGGSGNGMVDVHASAPRWRGPVSQAAKQTKQAQMRKGTKYVVKRRMKLRHGHKTSFTHLAVSSIPDLPAGELVETGTENLNEVSSVSRNLPKHLLKQQPEEPRLSNKCVSGSGKEKLSFHSFPRRQQRKSASTSIVMFSAPEEEGVMLLNEGAPEAPPPHPSDTVPRGKESAREAYPLVSPVRDQEKSREPNFPHLAMESKPSPGCTLRARISMTDVRLHSLSVSDVSIPTPPLRLPKIYHVPSGTSVAEESVAKGASTSHLAKRPSERKRRLRKKQNNNKSSLVFLHLEEDTYGEIRDTMKDEFPSAGRGFLDSNFRPPFQGAERSARRLRTISQHRRSSIEQLEQGDLLSVQDDVTASPTKTRRRRLCSFDFSKAFPSDRREARELERERRLISEVLLNAQQHLSRSVTAEEIECDSAAMALVFKYDEISQAFAMRRAAIADAFLKEIFSSAVQRVIDMSKEPTLPGLVHLPPSTRQQRRQKIVRGAETLGGVSKEEMDSGAFPVTNPRCVPQPWAHISNEELAQDRRLYEMLNARPKESGENIVQYLREWSERKETENEEIFGKYPFLSPLPHGVPFSELRLYEDAEFQREAAEYDMRREDVKLETVLRGIVDRLAKQQAVLRGRENPQHLSFLERLREACGDASPSAAILTNVRGELDVVAPYKRSTFREERLRLQFIAQCKRDSVCLLRRLMVRMKNERTADIPLSIEDIETFRFFFDGVDCGNFGVLDRGDFVDFVMLTICDELSMSRREVEKLAFPTAQKEPLPFVVDFSDFSMFYKSLALREVKRQDSRFCEETGPSPARGRYLPPANEPQKTLGAVSKISRGVTMSVNTTASPVILPSLCSQSTCVDTAGGMPLQRRPLTSARRELEPQKEVSLPVILPTVRGNRTQGMQAWVKNSCFSLTEGISDTQKSCLAGREWKNEKEKTK</sequence>
<feature type="domain" description="Elongation factor 1 beta central acidic region eukaryote" evidence="3">
    <location>
        <begin position="3147"/>
        <end position="3175"/>
    </location>
</feature>
<feature type="region of interest" description="Disordered" evidence="2">
    <location>
        <begin position="5424"/>
        <end position="5458"/>
    </location>
</feature>
<feature type="compositionally biased region" description="Polar residues" evidence="2">
    <location>
        <begin position="113"/>
        <end position="123"/>
    </location>
</feature>
<feature type="region of interest" description="Disordered" evidence="2">
    <location>
        <begin position="614"/>
        <end position="722"/>
    </location>
</feature>
<accession>A0A7J6Y1Y4</accession>
<dbReference type="InterPro" id="IPR056040">
    <property type="entry name" value="DUF7623"/>
</dbReference>
<feature type="region of interest" description="Disordered" evidence="2">
    <location>
        <begin position="1148"/>
        <end position="1178"/>
    </location>
</feature>
<feature type="domain" description="Elongation factor 1 beta central acidic region eukaryote" evidence="3">
    <location>
        <begin position="1835"/>
        <end position="1863"/>
    </location>
</feature>
<evidence type="ECO:0000313" key="4">
    <source>
        <dbReference type="EMBL" id="KAF5220771.1"/>
    </source>
</evidence>
<feature type="region of interest" description="Disordered" evidence="2">
    <location>
        <begin position="5345"/>
        <end position="5364"/>
    </location>
</feature>
<feature type="compositionally biased region" description="Low complexity" evidence="2">
    <location>
        <begin position="697"/>
        <end position="707"/>
    </location>
</feature>
<feature type="region of interest" description="Disordered" evidence="2">
    <location>
        <begin position="357"/>
        <end position="417"/>
    </location>
</feature>
<feature type="coiled-coil region" evidence="1">
    <location>
        <begin position="3703"/>
        <end position="3730"/>
    </location>
</feature>
<feature type="domain" description="Elongation factor 1 beta central acidic region eukaryote" evidence="3">
    <location>
        <begin position="3803"/>
        <end position="3831"/>
    </location>
</feature>
<feature type="coiled-coil region" evidence="1">
    <location>
        <begin position="4360"/>
        <end position="4391"/>
    </location>
</feature>
<feature type="compositionally biased region" description="Acidic residues" evidence="2">
    <location>
        <begin position="660"/>
        <end position="673"/>
    </location>
</feature>
<feature type="compositionally biased region" description="Basic and acidic residues" evidence="2">
    <location>
        <begin position="5509"/>
        <end position="5518"/>
    </location>
</feature>
<reference evidence="4 5" key="1">
    <citation type="journal article" date="2019" name="Genome Biol. Evol.">
        <title>Nanopore Sequencing Significantly Improves Genome Assembly of the Protozoan Parasite Trypanosoma cruzi.</title>
        <authorList>
            <person name="Diaz-Viraque F."/>
            <person name="Pita S."/>
            <person name="Greif G."/>
            <person name="de Souza R.C.M."/>
            <person name="Iraola G."/>
            <person name="Robello C."/>
        </authorList>
    </citation>
    <scope>NUCLEOTIDE SEQUENCE [LARGE SCALE GENOMIC DNA]</scope>
    <source>
        <strain evidence="4 5">Berenice</strain>
    </source>
</reference>
<feature type="compositionally biased region" description="Basic residues" evidence="2">
    <location>
        <begin position="5588"/>
        <end position="5604"/>
    </location>
</feature>
<evidence type="ECO:0000256" key="2">
    <source>
        <dbReference type="SAM" id="MobiDB-lite"/>
    </source>
</evidence>
<feature type="region of interest" description="Disordered" evidence="2">
    <location>
        <begin position="224"/>
        <end position="287"/>
    </location>
</feature>
<dbReference type="InterPro" id="IPR018940">
    <property type="entry name" value="EF-1_beta_acid_region_euk"/>
</dbReference>
<feature type="coiled-coil region" evidence="1">
    <location>
        <begin position="2391"/>
        <end position="2418"/>
    </location>
</feature>
<dbReference type="SMART" id="SM01182">
    <property type="entry name" value="EF-1_beta_acid"/>
    <property type="match status" value="6"/>
</dbReference>
<evidence type="ECO:0000313" key="5">
    <source>
        <dbReference type="Proteomes" id="UP000583944"/>
    </source>
</evidence>
<feature type="compositionally biased region" description="Basic residues" evidence="2">
    <location>
        <begin position="638"/>
        <end position="649"/>
    </location>
</feature>
<feature type="domain" description="Elongation factor 1 beta central acidic region eukaryote" evidence="3">
    <location>
        <begin position="2491"/>
        <end position="2519"/>
    </location>
</feature>
<feature type="compositionally biased region" description="Basic and acidic residues" evidence="2">
    <location>
        <begin position="233"/>
        <end position="242"/>
    </location>
</feature>
<organism evidence="4 5">
    <name type="scientific">Trypanosoma cruzi</name>
    <dbReference type="NCBI Taxonomy" id="5693"/>
    <lineage>
        <taxon>Eukaryota</taxon>
        <taxon>Discoba</taxon>
        <taxon>Euglenozoa</taxon>
        <taxon>Kinetoplastea</taxon>
        <taxon>Metakinetoplastina</taxon>
        <taxon>Trypanosomatida</taxon>
        <taxon>Trypanosomatidae</taxon>
        <taxon>Trypanosoma</taxon>
        <taxon>Schizotrypanum</taxon>
    </lineage>
</organism>
<feature type="region of interest" description="Disordered" evidence="2">
    <location>
        <begin position="469"/>
        <end position="505"/>
    </location>
</feature>
<feature type="region of interest" description="Disordered" evidence="2">
    <location>
        <begin position="106"/>
        <end position="146"/>
    </location>
</feature>
<dbReference type="VEuPathDB" id="TriTrypDB:ECC02_006192"/>
<feature type="compositionally biased region" description="Acidic residues" evidence="2">
    <location>
        <begin position="261"/>
        <end position="272"/>
    </location>
</feature>
<keyword evidence="1" id="KW-0175">Coiled coil</keyword>
<gene>
    <name evidence="4" type="ORF">ECC02_006192</name>
</gene>
<feature type="compositionally biased region" description="Basic residues" evidence="2">
    <location>
        <begin position="681"/>
        <end position="690"/>
    </location>
</feature>
<feature type="region of interest" description="Disordered" evidence="2">
    <location>
        <begin position="5478"/>
        <end position="5497"/>
    </location>
</feature>
<feature type="compositionally biased region" description="Polar residues" evidence="2">
    <location>
        <begin position="1"/>
        <end position="12"/>
    </location>
</feature>
<comment type="caution">
    <text evidence="4">The sequence shown here is derived from an EMBL/GenBank/DDBJ whole genome shotgun (WGS) entry which is preliminary data.</text>
</comment>